<feature type="domain" description="ABC transmembrane type-1" evidence="8">
    <location>
        <begin position="64"/>
        <end position="253"/>
    </location>
</feature>
<comment type="subcellular location">
    <subcellularLocation>
        <location evidence="1 7">Cell membrane</location>
        <topology evidence="1 7">Multi-pass membrane protein</topology>
    </subcellularLocation>
</comment>
<dbReference type="CDD" id="cd06261">
    <property type="entry name" value="TM_PBP2"/>
    <property type="match status" value="1"/>
</dbReference>
<keyword evidence="3" id="KW-1003">Cell membrane</keyword>
<dbReference type="EMBL" id="SLWN01000013">
    <property type="protein sequence ID" value="TCO19614.1"/>
    <property type="molecule type" value="Genomic_DNA"/>
</dbReference>
<evidence type="ECO:0000256" key="5">
    <source>
        <dbReference type="ARBA" id="ARBA00022989"/>
    </source>
</evidence>
<keyword evidence="10" id="KW-1185">Reference proteome</keyword>
<evidence type="ECO:0000256" key="4">
    <source>
        <dbReference type="ARBA" id="ARBA00022692"/>
    </source>
</evidence>
<evidence type="ECO:0000313" key="9">
    <source>
        <dbReference type="EMBL" id="TCO19614.1"/>
    </source>
</evidence>
<comment type="similarity">
    <text evidence="7">Belongs to the binding-protein-dependent transport system permease family.</text>
</comment>
<dbReference type="GO" id="GO:0055085">
    <property type="term" value="P:transmembrane transport"/>
    <property type="evidence" value="ECO:0007669"/>
    <property type="project" value="InterPro"/>
</dbReference>
<reference evidence="9 10" key="1">
    <citation type="journal article" date="2015" name="Stand. Genomic Sci.">
        <title>Genomic Encyclopedia of Bacterial and Archaeal Type Strains, Phase III: the genomes of soil and plant-associated and newly described type strains.</title>
        <authorList>
            <person name="Whitman W.B."/>
            <person name="Woyke T."/>
            <person name="Klenk H.P."/>
            <person name="Zhou Y."/>
            <person name="Lilburn T.G."/>
            <person name="Beck B.J."/>
            <person name="De Vos P."/>
            <person name="Vandamme P."/>
            <person name="Eisen J.A."/>
            <person name="Garrity G."/>
            <person name="Hugenholtz P."/>
            <person name="Kyrpides N.C."/>
        </authorList>
    </citation>
    <scope>NUCLEOTIDE SEQUENCE [LARGE SCALE GENOMIC DNA]</scope>
    <source>
        <strain evidence="9 10">VKM Ac-2572</strain>
    </source>
</reference>
<dbReference type="SUPFAM" id="SSF161098">
    <property type="entry name" value="MetI-like"/>
    <property type="match status" value="1"/>
</dbReference>
<evidence type="ECO:0000256" key="3">
    <source>
        <dbReference type="ARBA" id="ARBA00022475"/>
    </source>
</evidence>
<dbReference type="Pfam" id="PF00528">
    <property type="entry name" value="BPD_transp_1"/>
    <property type="match status" value="1"/>
</dbReference>
<evidence type="ECO:0000313" key="10">
    <source>
        <dbReference type="Proteomes" id="UP000294508"/>
    </source>
</evidence>
<feature type="transmembrane region" description="Helical" evidence="7">
    <location>
        <begin position="106"/>
        <end position="126"/>
    </location>
</feature>
<evidence type="ECO:0000256" key="7">
    <source>
        <dbReference type="RuleBase" id="RU363032"/>
    </source>
</evidence>
<proteinExistence type="inferred from homology"/>
<keyword evidence="4 7" id="KW-0812">Transmembrane</keyword>
<keyword evidence="6 7" id="KW-0472">Membrane</keyword>
<accession>A0A4R2H386</accession>
<evidence type="ECO:0000256" key="2">
    <source>
        <dbReference type="ARBA" id="ARBA00022448"/>
    </source>
</evidence>
<protein>
    <submittedName>
        <fullName evidence="9">NitT/TauT family transport system permease protein/taurine transport system permease protein</fullName>
    </submittedName>
</protein>
<dbReference type="Proteomes" id="UP000294508">
    <property type="component" value="Unassembled WGS sequence"/>
</dbReference>
<feature type="transmembrane region" description="Helical" evidence="7">
    <location>
        <begin position="75"/>
        <end position="99"/>
    </location>
</feature>
<comment type="caution">
    <text evidence="9">The sequence shown here is derived from an EMBL/GenBank/DDBJ whole genome shotgun (WGS) entry which is preliminary data.</text>
</comment>
<dbReference type="Gene3D" id="1.10.3720.10">
    <property type="entry name" value="MetI-like"/>
    <property type="match status" value="1"/>
</dbReference>
<dbReference type="AlphaFoldDB" id="A0A4R2H386"/>
<dbReference type="PANTHER" id="PTHR30151:SF16">
    <property type="entry name" value="ABC TRANSPORTER PERMEASE PROTEIN"/>
    <property type="match status" value="1"/>
</dbReference>
<dbReference type="PROSITE" id="PS50928">
    <property type="entry name" value="ABC_TM1"/>
    <property type="match status" value="1"/>
</dbReference>
<dbReference type="InterPro" id="IPR035906">
    <property type="entry name" value="MetI-like_sf"/>
</dbReference>
<dbReference type="RefSeq" id="WP_158441330.1">
    <property type="nucleotide sequence ID" value="NZ_SLWN01000013.1"/>
</dbReference>
<evidence type="ECO:0000256" key="6">
    <source>
        <dbReference type="ARBA" id="ARBA00023136"/>
    </source>
</evidence>
<evidence type="ECO:0000256" key="1">
    <source>
        <dbReference type="ARBA" id="ARBA00004651"/>
    </source>
</evidence>
<dbReference type="GO" id="GO:0005886">
    <property type="term" value="C:plasma membrane"/>
    <property type="evidence" value="ECO:0007669"/>
    <property type="project" value="UniProtKB-SubCell"/>
</dbReference>
<evidence type="ECO:0000259" key="8">
    <source>
        <dbReference type="PROSITE" id="PS50928"/>
    </source>
</evidence>
<feature type="transmembrane region" description="Helical" evidence="7">
    <location>
        <begin position="132"/>
        <end position="153"/>
    </location>
</feature>
<dbReference type="PANTHER" id="PTHR30151">
    <property type="entry name" value="ALKANE SULFONATE ABC TRANSPORTER-RELATED, MEMBRANE SUBUNIT"/>
    <property type="match status" value="1"/>
</dbReference>
<sequence>MSATFVNVSSAVRRSAWARTAASLLIMLGLWILATTVLGVPAFTLPSPAAVTSAWWEAASGGGLFSDILVSATRLLLGGAAGISTGIVLGVLAGLSGAVRVSLEPLVNAMSGIAGIAWIPLALAWFGTGLAMSTFVIWNGVFFVVFANAALGVSRVQPSLVQSVRTMGGGWWEVLRTVILPGALPDILTGVRVGLSFAWRALIAAELLGAPQGLGQWINRAALNQRSDQILAGCITVAVLGVFLERVTVSLIAKHTVVKWGTITDASGRGGR</sequence>
<feature type="transmembrane region" description="Helical" evidence="7">
    <location>
        <begin position="21"/>
        <end position="43"/>
    </location>
</feature>
<name>A0A4R2H386_9ACTN</name>
<organism evidence="9 10">
    <name type="scientific">Kribbella steppae</name>
    <dbReference type="NCBI Taxonomy" id="2512223"/>
    <lineage>
        <taxon>Bacteria</taxon>
        <taxon>Bacillati</taxon>
        <taxon>Actinomycetota</taxon>
        <taxon>Actinomycetes</taxon>
        <taxon>Propionibacteriales</taxon>
        <taxon>Kribbellaceae</taxon>
        <taxon>Kribbella</taxon>
    </lineage>
</organism>
<keyword evidence="2 7" id="KW-0813">Transport</keyword>
<keyword evidence="5 7" id="KW-1133">Transmembrane helix</keyword>
<dbReference type="InterPro" id="IPR000515">
    <property type="entry name" value="MetI-like"/>
</dbReference>
<dbReference type="OrthoDB" id="3173654at2"/>
<gene>
    <name evidence="9" type="ORF">EV652_11313</name>
</gene>